<dbReference type="InterPro" id="IPR010036">
    <property type="entry name" value="MDP_1_eu_arc"/>
</dbReference>
<dbReference type="SFLD" id="SFLDS00003">
    <property type="entry name" value="Haloacid_Dehalogenase"/>
    <property type="match status" value="1"/>
</dbReference>
<dbReference type="Gene3D" id="3.40.50.1000">
    <property type="entry name" value="HAD superfamily/HAD-like"/>
    <property type="match status" value="1"/>
</dbReference>
<dbReference type="PANTHER" id="PTHR17901:SF14">
    <property type="entry name" value="MAGNESIUM-DEPENDENT PHOSPHATASE 1"/>
    <property type="match status" value="1"/>
</dbReference>
<dbReference type="InterPro" id="IPR010033">
    <property type="entry name" value="HAD_SF_ppase_IIIC"/>
</dbReference>
<protein>
    <submittedName>
        <fullName evidence="1">Magnesium-dependent phosphatase-1</fullName>
    </submittedName>
</protein>
<dbReference type="PANTHER" id="PTHR17901">
    <property type="entry name" value="MAGNESIUM-DEPENDENT PHOSPHATASE 1 MDP1"/>
    <property type="match status" value="1"/>
</dbReference>
<dbReference type="InterPro" id="IPR036412">
    <property type="entry name" value="HAD-like_sf"/>
</dbReference>
<dbReference type="Pfam" id="PF12689">
    <property type="entry name" value="Acid_PPase"/>
    <property type="match status" value="1"/>
</dbReference>
<comment type="caution">
    <text evidence="1">The sequence shown here is derived from an EMBL/GenBank/DDBJ whole genome shotgun (WGS) entry which is preliminary data.</text>
</comment>
<accession>A0A8I3A5N7</accession>
<evidence type="ECO:0000313" key="2">
    <source>
        <dbReference type="Proteomes" id="UP000683000"/>
    </source>
</evidence>
<dbReference type="SUPFAM" id="SSF56784">
    <property type="entry name" value="HAD-like"/>
    <property type="match status" value="1"/>
</dbReference>
<dbReference type="NCBIfam" id="TIGR01685">
    <property type="entry name" value="MDP-1"/>
    <property type="match status" value="1"/>
</dbReference>
<dbReference type="EMBL" id="JAGFBS010000030">
    <property type="protein sequence ID" value="KAG6372091.1"/>
    <property type="molecule type" value="Genomic_DNA"/>
</dbReference>
<dbReference type="InterPro" id="IPR023214">
    <property type="entry name" value="HAD_sf"/>
</dbReference>
<name>A0A8I3A5N7_9AGAM</name>
<dbReference type="AlphaFoldDB" id="A0A8I3A5N7"/>
<gene>
    <name evidence="1" type="ORF">JVT61DRAFT_8804</name>
</gene>
<dbReference type="SFLD" id="SFLDG01129">
    <property type="entry name" value="C1.5:_HAD__Beta-PGM__Phosphata"/>
    <property type="match status" value="1"/>
</dbReference>
<dbReference type="SFLD" id="SFLDG01131">
    <property type="entry name" value="C1.5.2:_MDP_Like"/>
    <property type="match status" value="1"/>
</dbReference>
<organism evidence="1 2">
    <name type="scientific">Boletus reticuloceps</name>
    <dbReference type="NCBI Taxonomy" id="495285"/>
    <lineage>
        <taxon>Eukaryota</taxon>
        <taxon>Fungi</taxon>
        <taxon>Dikarya</taxon>
        <taxon>Basidiomycota</taxon>
        <taxon>Agaricomycotina</taxon>
        <taxon>Agaricomycetes</taxon>
        <taxon>Agaricomycetidae</taxon>
        <taxon>Boletales</taxon>
        <taxon>Boletineae</taxon>
        <taxon>Boletaceae</taxon>
        <taxon>Boletoideae</taxon>
        <taxon>Boletus</taxon>
    </lineage>
</organism>
<proteinExistence type="predicted"/>
<reference evidence="1" key="1">
    <citation type="submission" date="2021-03" db="EMBL/GenBank/DDBJ databases">
        <title>Evolutionary innovations through gain and loss of genes in the ectomycorrhizal Boletales.</title>
        <authorList>
            <person name="Wu G."/>
            <person name="Miyauchi S."/>
            <person name="Morin E."/>
            <person name="Yang Z.-L."/>
            <person name="Xu J."/>
            <person name="Martin F.M."/>
        </authorList>
    </citation>
    <scope>NUCLEOTIDE SEQUENCE</scope>
    <source>
        <strain evidence="1">BR01</strain>
    </source>
</reference>
<sequence>MDNGRFPQLIAFDLDYTLWNFWIDTHVEPPLKQNALTGVVYDSANDPTRVEFFKDVPEILRGLKSKPEVTIAAASRTAAIKLAREALRLIRIPASPSVGKDTDTDVADANRVESLPANDFFDHLEIYPGSKIAHFKQLHKVTGIPYSEMLFFDDETRNEEVEKQLGVTFVWVVDGLNWDCFQEGLREWRKRHAADDNASS</sequence>
<dbReference type="OrthoDB" id="2865258at2759"/>
<dbReference type="GO" id="GO:0003993">
    <property type="term" value="F:acid phosphatase activity"/>
    <property type="evidence" value="ECO:0007669"/>
    <property type="project" value="TreeGrafter"/>
</dbReference>
<keyword evidence="2" id="KW-1185">Reference proteome</keyword>
<dbReference type="Proteomes" id="UP000683000">
    <property type="component" value="Unassembled WGS sequence"/>
</dbReference>
<dbReference type="NCBIfam" id="TIGR01681">
    <property type="entry name" value="HAD-SF-IIIC"/>
    <property type="match status" value="1"/>
</dbReference>
<evidence type="ECO:0000313" key="1">
    <source>
        <dbReference type="EMBL" id="KAG6372091.1"/>
    </source>
</evidence>